<comment type="function">
    <text evidence="10">Catalyzes the ATP-dependent conversion of 7-carboxy-7-deazaguanine (CDG) to 7-cyano-7-deazaguanine (preQ(0)).</text>
</comment>
<comment type="similarity">
    <text evidence="7 10">Belongs to the QueC family.</text>
</comment>
<evidence type="ECO:0000256" key="5">
    <source>
        <dbReference type="ARBA" id="ARBA00022833"/>
    </source>
</evidence>
<evidence type="ECO:0000256" key="4">
    <source>
        <dbReference type="ARBA" id="ARBA00022741"/>
    </source>
</evidence>
<feature type="binding site" evidence="10">
    <location>
        <begin position="11"/>
        <end position="21"/>
    </location>
    <ligand>
        <name>ATP</name>
        <dbReference type="ChEBI" id="CHEBI:30616"/>
    </ligand>
</feature>
<dbReference type="EC" id="6.3.4.20" evidence="8 10"/>
<feature type="binding site" evidence="10">
    <location>
        <position position="206"/>
    </location>
    <ligand>
        <name>Zn(2+)</name>
        <dbReference type="ChEBI" id="CHEBI:29105"/>
    </ligand>
</feature>
<comment type="pathway">
    <text evidence="1 10">Purine metabolism; 7-cyano-7-deazaguanine biosynthesis.</text>
</comment>
<feature type="binding site" evidence="10">
    <location>
        <position position="203"/>
    </location>
    <ligand>
        <name>Zn(2+)</name>
        <dbReference type="ChEBI" id="CHEBI:29105"/>
    </ligand>
</feature>
<evidence type="ECO:0000256" key="9">
    <source>
        <dbReference type="ARBA" id="ARBA00047890"/>
    </source>
</evidence>
<feature type="binding site" evidence="10">
    <location>
        <position position="195"/>
    </location>
    <ligand>
        <name>Zn(2+)</name>
        <dbReference type="ChEBI" id="CHEBI:29105"/>
    </ligand>
</feature>
<organism evidence="11 12">
    <name type="scientific">Tumebacillus lacus</name>
    <dbReference type="NCBI Taxonomy" id="2995335"/>
    <lineage>
        <taxon>Bacteria</taxon>
        <taxon>Bacillati</taxon>
        <taxon>Bacillota</taxon>
        <taxon>Bacilli</taxon>
        <taxon>Bacillales</taxon>
        <taxon>Alicyclobacillaceae</taxon>
        <taxon>Tumebacillus</taxon>
    </lineage>
</organism>
<accession>A0ABT3WYY5</accession>
<keyword evidence="3 10" id="KW-0479">Metal-binding</keyword>
<keyword evidence="5 10" id="KW-0862">Zinc</keyword>
<keyword evidence="6 10" id="KW-0067">ATP-binding</keyword>
<evidence type="ECO:0000256" key="7">
    <source>
        <dbReference type="ARBA" id="ARBA00037993"/>
    </source>
</evidence>
<sequence>MSETKKAVIILSGGLDSTTCMAAAKAEGYELYPLTFWYGQKQAIELEAAKRVAAYYKVADRHRIVDLNGVIKGSALTDADKEIPVHRGDEEMQAEVPVTYVPARNIIFLSIALSYSEAIGADAMYIGVNALDYSGYPDCRAEFIAAFQDVINKGTAAGAHGAGIQIKTPLQFLSKADIVKLGSELGAPLQFSHSCYFGTDPSCGVCDSCLLRIKGFQEAGVPDPIRYAVEIEWDKK</sequence>
<keyword evidence="10" id="KW-0671">Queuosine biosynthesis</keyword>
<proteinExistence type="inferred from homology"/>
<evidence type="ECO:0000313" key="11">
    <source>
        <dbReference type="EMBL" id="MCX7569878.1"/>
    </source>
</evidence>
<comment type="subunit">
    <text evidence="10">Homodimer.</text>
</comment>
<evidence type="ECO:0000256" key="1">
    <source>
        <dbReference type="ARBA" id="ARBA00005061"/>
    </source>
</evidence>
<dbReference type="NCBIfam" id="TIGR00364">
    <property type="entry name" value="7-cyano-7-deazaguanine synthase QueC"/>
    <property type="match status" value="1"/>
</dbReference>
<dbReference type="Proteomes" id="UP001208017">
    <property type="component" value="Unassembled WGS sequence"/>
</dbReference>
<dbReference type="PIRSF" id="PIRSF006293">
    <property type="entry name" value="ExsB"/>
    <property type="match status" value="1"/>
</dbReference>
<reference evidence="11 12" key="1">
    <citation type="submission" date="2022-11" db="EMBL/GenBank/DDBJ databases">
        <title>Study of microbial diversity in lake waters.</title>
        <authorList>
            <person name="Zhang J."/>
        </authorList>
    </citation>
    <scope>NUCLEOTIDE SEQUENCE [LARGE SCALE GENOMIC DNA]</scope>
    <source>
        <strain evidence="11 12">DT12</strain>
    </source>
</reference>
<evidence type="ECO:0000256" key="10">
    <source>
        <dbReference type="HAMAP-Rule" id="MF_01633"/>
    </source>
</evidence>
<dbReference type="EMBL" id="JAPMLT010000003">
    <property type="protein sequence ID" value="MCX7569878.1"/>
    <property type="molecule type" value="Genomic_DNA"/>
</dbReference>
<evidence type="ECO:0000313" key="12">
    <source>
        <dbReference type="Proteomes" id="UP001208017"/>
    </source>
</evidence>
<dbReference type="SUPFAM" id="SSF52402">
    <property type="entry name" value="Adenine nucleotide alpha hydrolases-like"/>
    <property type="match status" value="1"/>
</dbReference>
<dbReference type="HAMAP" id="MF_01633">
    <property type="entry name" value="QueC"/>
    <property type="match status" value="1"/>
</dbReference>
<dbReference type="PANTHER" id="PTHR42914:SF1">
    <property type="entry name" value="7-CYANO-7-DEAZAGUANINE SYNTHASE"/>
    <property type="match status" value="1"/>
</dbReference>
<protein>
    <recommendedName>
        <fullName evidence="8 10">7-cyano-7-deazaguanine synthase</fullName>
        <ecNumber evidence="8 10">6.3.4.20</ecNumber>
    </recommendedName>
    <alternativeName>
        <fullName evidence="10">7-cyano-7-carbaguanine synthase</fullName>
    </alternativeName>
    <alternativeName>
        <fullName evidence="10">PreQ(0) synthase</fullName>
    </alternativeName>
    <alternativeName>
        <fullName evidence="10">Queuosine biosynthesis protein QueC</fullName>
    </alternativeName>
</protein>
<dbReference type="PANTHER" id="PTHR42914">
    <property type="entry name" value="7-CYANO-7-DEAZAGUANINE SYNTHASE"/>
    <property type="match status" value="1"/>
</dbReference>
<name>A0ABT3WYY5_9BACL</name>
<dbReference type="InterPro" id="IPR014729">
    <property type="entry name" value="Rossmann-like_a/b/a_fold"/>
</dbReference>
<keyword evidence="12" id="KW-1185">Reference proteome</keyword>
<dbReference type="CDD" id="cd01995">
    <property type="entry name" value="QueC-like"/>
    <property type="match status" value="1"/>
</dbReference>
<evidence type="ECO:0000256" key="2">
    <source>
        <dbReference type="ARBA" id="ARBA00022598"/>
    </source>
</evidence>
<comment type="caution">
    <text evidence="11">The sequence shown here is derived from an EMBL/GenBank/DDBJ whole genome shotgun (WGS) entry which is preliminary data.</text>
</comment>
<keyword evidence="2 10" id="KW-0436">Ligase</keyword>
<dbReference type="Gene3D" id="3.40.50.620">
    <property type="entry name" value="HUPs"/>
    <property type="match status" value="1"/>
</dbReference>
<gene>
    <name evidence="10 11" type="primary">queC</name>
    <name evidence="11" type="ORF">OS242_07865</name>
</gene>
<evidence type="ECO:0000256" key="3">
    <source>
        <dbReference type="ARBA" id="ARBA00022723"/>
    </source>
</evidence>
<dbReference type="RefSeq" id="WP_267151128.1">
    <property type="nucleotide sequence ID" value="NZ_JAPMLT010000003.1"/>
</dbReference>
<dbReference type="GO" id="GO:0016874">
    <property type="term" value="F:ligase activity"/>
    <property type="evidence" value="ECO:0007669"/>
    <property type="project" value="UniProtKB-KW"/>
</dbReference>
<comment type="catalytic activity">
    <reaction evidence="9 10">
        <text>7-carboxy-7-carbaguanine + NH4(+) + 2 ATP = 7-cyano-7-carbaguanine + 2 AMP + 2 diphosphate + 2 H(+)</text>
        <dbReference type="Rhea" id="RHEA:27982"/>
        <dbReference type="ChEBI" id="CHEBI:15378"/>
        <dbReference type="ChEBI" id="CHEBI:28938"/>
        <dbReference type="ChEBI" id="CHEBI:30616"/>
        <dbReference type="ChEBI" id="CHEBI:33019"/>
        <dbReference type="ChEBI" id="CHEBI:45075"/>
        <dbReference type="ChEBI" id="CHEBI:61036"/>
        <dbReference type="ChEBI" id="CHEBI:456215"/>
        <dbReference type="EC" id="6.3.4.20"/>
    </reaction>
</comment>
<comment type="cofactor">
    <cofactor evidence="10">
        <name>Zn(2+)</name>
        <dbReference type="ChEBI" id="CHEBI:29105"/>
    </cofactor>
    <text evidence="10">Binds 1 zinc ion per subunit.</text>
</comment>
<evidence type="ECO:0000256" key="6">
    <source>
        <dbReference type="ARBA" id="ARBA00022840"/>
    </source>
</evidence>
<dbReference type="InterPro" id="IPR018317">
    <property type="entry name" value="QueC"/>
</dbReference>
<dbReference type="Pfam" id="PF06508">
    <property type="entry name" value="QueC"/>
    <property type="match status" value="1"/>
</dbReference>
<evidence type="ECO:0000256" key="8">
    <source>
        <dbReference type="ARBA" id="ARBA00039149"/>
    </source>
</evidence>
<feature type="binding site" evidence="10">
    <location>
        <position position="209"/>
    </location>
    <ligand>
        <name>Zn(2+)</name>
        <dbReference type="ChEBI" id="CHEBI:29105"/>
    </ligand>
</feature>
<keyword evidence="4 10" id="KW-0547">Nucleotide-binding</keyword>